<dbReference type="HAMAP" id="MF_00208">
    <property type="entry name" value="MurE"/>
    <property type="match status" value="1"/>
</dbReference>
<comment type="function">
    <text evidence="7">Catalyzes the addition of meso-diaminopimelic acid to the nucleotide precursor UDP-N-acetylmuramoyl-L-alanyl-D-glutamate (UMAG) in the biosynthesis of bacterial cell-wall peptidoglycan.</text>
</comment>
<dbReference type="EC" id="6.3.2.13" evidence="7"/>
<keyword evidence="7" id="KW-0460">Magnesium</keyword>
<dbReference type="Proteomes" id="UP000823612">
    <property type="component" value="Unassembled WGS sequence"/>
</dbReference>
<feature type="binding site" evidence="7">
    <location>
        <position position="31"/>
    </location>
    <ligand>
        <name>UDP-N-acetyl-alpha-D-muramoyl-L-alanyl-D-glutamate</name>
        <dbReference type="ChEBI" id="CHEBI:83900"/>
    </ligand>
</feature>
<feature type="binding site" evidence="7">
    <location>
        <position position="380"/>
    </location>
    <ligand>
        <name>meso-2,6-diaminopimelate</name>
        <dbReference type="ChEBI" id="CHEBI:57791"/>
    </ligand>
</feature>
<dbReference type="SUPFAM" id="SSF63418">
    <property type="entry name" value="MurE/MurF N-terminal domain"/>
    <property type="match status" value="1"/>
</dbReference>
<feature type="binding site" evidence="7">
    <location>
        <position position="181"/>
    </location>
    <ligand>
        <name>UDP-N-acetyl-alpha-D-muramoyl-L-alanyl-D-glutamate</name>
        <dbReference type="ChEBI" id="CHEBI:83900"/>
    </ligand>
</feature>
<feature type="binding site" evidence="7">
    <location>
        <position position="461"/>
    </location>
    <ligand>
        <name>meso-2,6-diaminopimelate</name>
        <dbReference type="ChEBI" id="CHEBI:57791"/>
    </ligand>
</feature>
<evidence type="ECO:0000259" key="9">
    <source>
        <dbReference type="Pfam" id="PF01225"/>
    </source>
</evidence>
<dbReference type="AlphaFoldDB" id="A0A9D9DVH6"/>
<comment type="subcellular location">
    <subcellularLocation>
        <location evidence="7 8">Cytoplasm</location>
    </subcellularLocation>
</comment>
<sequence length="483" mass="53312">MKLEKLLTEECGILDRRGAEDVEVMSLQQDSRKVEAESVFFAVRGTVSDGHDFIEPALEKGVVAVVCEEFPKRLRPGVCYLKVKDSGVAMGYMASAFYGNPSRELKLVGITGTNGKTTTVTLLYRLFKSLGYEAGLLSTIENRIGDRVVPSTHTTGDALEINALLREMVDAGCDYAFMEVSSHAVVQERIAGLHFAGAIFSNITRDHLDYHKTFDAYIKAKKKFFDNLPSSAFALVNADDKNGLVMLQNTKASKYTYALRVPADFKCRLLEDSLSGLHLEMDGTEVYMRLVGRFNAYNLTAIYATALLLGMDKMEVLQAMSNLGEAPGRFEVFKSQRDGKTGIVDYAHTPDALENVLETINELRQDGQQVICVVGCGGNRDAGKRPEMARIAARLSDRLIITTDNPRFEEPQAIAEQMKAGLDMLDAAKSLCILDREEAIKTACALAGPEDVILVAGKGHEPYQEVKGVKHHFDDREVLVKYL</sequence>
<feature type="domain" description="Mur ligase C-terminal" evidence="10">
    <location>
        <begin position="328"/>
        <end position="459"/>
    </location>
</feature>
<comment type="cofactor">
    <cofactor evidence="7">
        <name>Mg(2+)</name>
        <dbReference type="ChEBI" id="CHEBI:18420"/>
    </cofactor>
</comment>
<dbReference type="PANTHER" id="PTHR23135:SF4">
    <property type="entry name" value="UDP-N-ACETYLMURAMOYL-L-ALANYL-D-GLUTAMATE--2,6-DIAMINOPIMELATE LIGASE MURE HOMOLOG, CHLOROPLASTIC"/>
    <property type="match status" value="1"/>
</dbReference>
<keyword evidence="4 7" id="KW-0573">Peptidoglycan synthesis</keyword>
<protein>
    <recommendedName>
        <fullName evidence="7">UDP-N-acetylmuramoyl-L-alanyl-D-glutamate--2,6-diaminopimelate ligase</fullName>
        <ecNumber evidence="7">6.3.2.13</ecNumber>
    </recommendedName>
    <alternativeName>
        <fullName evidence="7">Meso-A2pm-adding enzyme</fullName>
    </alternativeName>
    <alternativeName>
        <fullName evidence="7">Meso-diaminopimelate-adding enzyme</fullName>
    </alternativeName>
    <alternativeName>
        <fullName evidence="7">UDP-MurNAc-L-Ala-D-Glu:meso-diaminopimelate ligase</fullName>
    </alternativeName>
    <alternativeName>
        <fullName evidence="7">UDP-MurNAc-tripeptide synthetase</fullName>
    </alternativeName>
    <alternativeName>
        <fullName evidence="7">UDP-N-acetylmuramyl-tripeptide synthetase</fullName>
    </alternativeName>
</protein>
<keyword evidence="7 12" id="KW-0436">Ligase</keyword>
<evidence type="ECO:0000256" key="3">
    <source>
        <dbReference type="ARBA" id="ARBA00022960"/>
    </source>
</evidence>
<dbReference type="SUPFAM" id="SSF53623">
    <property type="entry name" value="MurD-like peptide ligases, catalytic domain"/>
    <property type="match status" value="1"/>
</dbReference>
<comment type="similarity">
    <text evidence="1 7">Belongs to the MurCDEF family. MurE subfamily.</text>
</comment>
<dbReference type="InterPro" id="IPR005761">
    <property type="entry name" value="UDP-N-AcMur-Glu-dNH2Pim_ligase"/>
</dbReference>
<dbReference type="Pfam" id="PF01225">
    <property type="entry name" value="Mur_ligase"/>
    <property type="match status" value="1"/>
</dbReference>
<evidence type="ECO:0000256" key="1">
    <source>
        <dbReference type="ARBA" id="ARBA00005898"/>
    </source>
</evidence>
<dbReference type="Pfam" id="PF02875">
    <property type="entry name" value="Mur_ligase_C"/>
    <property type="match status" value="1"/>
</dbReference>
<comment type="caution">
    <text evidence="7">Lacks conserved residue(s) required for the propagation of feature annotation.</text>
</comment>
<evidence type="ECO:0000313" key="12">
    <source>
        <dbReference type="EMBL" id="MBO8432029.1"/>
    </source>
</evidence>
<keyword evidence="7" id="KW-0067">ATP-binding</keyword>
<dbReference type="InterPro" id="IPR000713">
    <property type="entry name" value="Mur_ligase_N"/>
</dbReference>
<feature type="binding site" evidence="7">
    <location>
        <begin position="154"/>
        <end position="155"/>
    </location>
    <ligand>
        <name>UDP-N-acetyl-alpha-D-muramoyl-L-alanyl-D-glutamate</name>
        <dbReference type="ChEBI" id="CHEBI:83900"/>
    </ligand>
</feature>
<feature type="binding site" evidence="7">
    <location>
        <begin position="112"/>
        <end position="118"/>
    </location>
    <ligand>
        <name>ATP</name>
        <dbReference type="ChEBI" id="CHEBI:30616"/>
    </ligand>
</feature>
<keyword evidence="3 7" id="KW-0133">Cell shape</keyword>
<feature type="modified residue" description="N6-carboxylysine" evidence="7">
    <location>
        <position position="221"/>
    </location>
</feature>
<dbReference type="GO" id="GO:0008360">
    <property type="term" value="P:regulation of cell shape"/>
    <property type="evidence" value="ECO:0007669"/>
    <property type="project" value="UniProtKB-KW"/>
</dbReference>
<keyword evidence="7" id="KW-0547">Nucleotide-binding</keyword>
<feature type="binding site" evidence="7">
    <location>
        <begin position="404"/>
        <end position="407"/>
    </location>
    <ligand>
        <name>meso-2,6-diaminopimelate</name>
        <dbReference type="ChEBI" id="CHEBI:57791"/>
    </ligand>
</feature>
<feature type="binding site" evidence="7">
    <location>
        <position position="187"/>
    </location>
    <ligand>
        <name>UDP-N-acetyl-alpha-D-muramoyl-L-alanyl-D-glutamate</name>
        <dbReference type="ChEBI" id="CHEBI:83900"/>
    </ligand>
</feature>
<name>A0A9D9DVH6_9BACT</name>
<organism evidence="12 13">
    <name type="scientific">Candidatus Pullibacteroides excrementavium</name>
    <dbReference type="NCBI Taxonomy" id="2840905"/>
    <lineage>
        <taxon>Bacteria</taxon>
        <taxon>Pseudomonadati</taxon>
        <taxon>Bacteroidota</taxon>
        <taxon>Bacteroidia</taxon>
        <taxon>Bacteroidales</taxon>
        <taxon>Candidatus Pullibacteroides</taxon>
    </lineage>
</organism>
<comment type="pathway">
    <text evidence="7 8">Cell wall biogenesis; peptidoglycan biosynthesis.</text>
</comment>
<dbReference type="InterPro" id="IPR004101">
    <property type="entry name" value="Mur_ligase_C"/>
</dbReference>
<feature type="binding site" evidence="7">
    <location>
        <position position="189"/>
    </location>
    <ligand>
        <name>UDP-N-acetyl-alpha-D-muramoyl-L-alanyl-D-glutamate</name>
        <dbReference type="ChEBI" id="CHEBI:83900"/>
    </ligand>
</feature>
<evidence type="ECO:0000256" key="2">
    <source>
        <dbReference type="ARBA" id="ARBA00022618"/>
    </source>
</evidence>
<keyword evidence="2 7" id="KW-0132">Cell division</keyword>
<dbReference type="GO" id="GO:0005737">
    <property type="term" value="C:cytoplasm"/>
    <property type="evidence" value="ECO:0007669"/>
    <property type="project" value="UniProtKB-SubCell"/>
</dbReference>
<evidence type="ECO:0000259" key="10">
    <source>
        <dbReference type="Pfam" id="PF02875"/>
    </source>
</evidence>
<dbReference type="Gene3D" id="3.40.1390.10">
    <property type="entry name" value="MurE/MurF, N-terminal domain"/>
    <property type="match status" value="1"/>
</dbReference>
<feature type="binding site" evidence="7">
    <location>
        <position position="457"/>
    </location>
    <ligand>
        <name>meso-2,6-diaminopimelate</name>
        <dbReference type="ChEBI" id="CHEBI:57791"/>
    </ligand>
</feature>
<keyword evidence="5 7" id="KW-0131">Cell cycle</keyword>
<dbReference type="InterPro" id="IPR035911">
    <property type="entry name" value="MurE/MurF_N"/>
</dbReference>
<gene>
    <name evidence="7" type="primary">murE</name>
    <name evidence="12" type="ORF">IAB08_01885</name>
</gene>
<evidence type="ECO:0000313" key="13">
    <source>
        <dbReference type="Proteomes" id="UP000823612"/>
    </source>
</evidence>
<dbReference type="InterPro" id="IPR036565">
    <property type="entry name" value="Mur-like_cat_sf"/>
</dbReference>
<evidence type="ECO:0000256" key="8">
    <source>
        <dbReference type="RuleBase" id="RU004135"/>
    </source>
</evidence>
<dbReference type="GO" id="GO:0071555">
    <property type="term" value="P:cell wall organization"/>
    <property type="evidence" value="ECO:0007669"/>
    <property type="project" value="UniProtKB-KW"/>
</dbReference>
<evidence type="ECO:0000256" key="6">
    <source>
        <dbReference type="ARBA" id="ARBA00023316"/>
    </source>
</evidence>
<proteinExistence type="inferred from homology"/>
<dbReference type="NCBIfam" id="TIGR01085">
    <property type="entry name" value="murE"/>
    <property type="match status" value="1"/>
</dbReference>
<feature type="domain" description="Mur ligase N-terminal catalytic" evidence="9">
    <location>
        <begin position="27"/>
        <end position="71"/>
    </location>
</feature>
<comment type="PTM">
    <text evidence="7">Carboxylation is probably crucial for Mg(2+) binding and, consequently, for the gamma-phosphate positioning of ATP.</text>
</comment>
<comment type="caution">
    <text evidence="12">The sequence shown here is derived from an EMBL/GenBank/DDBJ whole genome shotgun (WGS) entry which is preliminary data.</text>
</comment>
<dbReference type="PANTHER" id="PTHR23135">
    <property type="entry name" value="MUR LIGASE FAMILY MEMBER"/>
    <property type="match status" value="1"/>
</dbReference>
<dbReference type="GO" id="GO:0051301">
    <property type="term" value="P:cell division"/>
    <property type="evidence" value="ECO:0007669"/>
    <property type="project" value="UniProtKB-KW"/>
</dbReference>
<dbReference type="Gene3D" id="3.90.190.20">
    <property type="entry name" value="Mur ligase, C-terminal domain"/>
    <property type="match status" value="1"/>
</dbReference>
<dbReference type="NCBIfam" id="NF001126">
    <property type="entry name" value="PRK00139.1-4"/>
    <property type="match status" value="1"/>
</dbReference>
<reference evidence="12" key="1">
    <citation type="submission" date="2020-10" db="EMBL/GenBank/DDBJ databases">
        <authorList>
            <person name="Gilroy R."/>
        </authorList>
    </citation>
    <scope>NUCLEOTIDE SEQUENCE</scope>
    <source>
        <strain evidence="12">2889</strain>
    </source>
</reference>
<dbReference type="Pfam" id="PF08245">
    <property type="entry name" value="Mur_ligase_M"/>
    <property type="match status" value="1"/>
</dbReference>
<dbReference type="GO" id="GO:0000287">
    <property type="term" value="F:magnesium ion binding"/>
    <property type="evidence" value="ECO:0007669"/>
    <property type="project" value="UniProtKB-UniRule"/>
</dbReference>
<dbReference type="GO" id="GO:0005524">
    <property type="term" value="F:ATP binding"/>
    <property type="evidence" value="ECO:0007669"/>
    <property type="project" value="UniProtKB-UniRule"/>
</dbReference>
<evidence type="ECO:0000259" key="11">
    <source>
        <dbReference type="Pfam" id="PF08245"/>
    </source>
</evidence>
<dbReference type="GO" id="GO:0008765">
    <property type="term" value="F:UDP-N-acetylmuramoylalanyl-D-glutamate-2,6-diaminopimelate ligase activity"/>
    <property type="evidence" value="ECO:0007669"/>
    <property type="project" value="UniProtKB-UniRule"/>
</dbReference>
<keyword evidence="7" id="KW-0963">Cytoplasm</keyword>
<dbReference type="InterPro" id="IPR013221">
    <property type="entry name" value="Mur_ligase_cen"/>
</dbReference>
<evidence type="ECO:0000256" key="7">
    <source>
        <dbReference type="HAMAP-Rule" id="MF_00208"/>
    </source>
</evidence>
<accession>A0A9D9DVH6</accession>
<feature type="short sequence motif" description="Meso-diaminopimelate recognition motif" evidence="7">
    <location>
        <begin position="404"/>
        <end position="407"/>
    </location>
</feature>
<keyword evidence="6 7" id="KW-0961">Cell wall biogenesis/degradation</keyword>
<feature type="domain" description="Mur ligase central" evidence="11">
    <location>
        <begin position="110"/>
        <end position="304"/>
    </location>
</feature>
<evidence type="ECO:0000256" key="4">
    <source>
        <dbReference type="ARBA" id="ARBA00022984"/>
    </source>
</evidence>
<dbReference type="InterPro" id="IPR036615">
    <property type="entry name" value="Mur_ligase_C_dom_sf"/>
</dbReference>
<evidence type="ECO:0000256" key="5">
    <source>
        <dbReference type="ARBA" id="ARBA00023306"/>
    </source>
</evidence>
<dbReference type="EMBL" id="JADIMZ010000027">
    <property type="protein sequence ID" value="MBO8432029.1"/>
    <property type="molecule type" value="Genomic_DNA"/>
</dbReference>
<dbReference type="GO" id="GO:0009252">
    <property type="term" value="P:peptidoglycan biosynthetic process"/>
    <property type="evidence" value="ECO:0007669"/>
    <property type="project" value="UniProtKB-UniRule"/>
</dbReference>
<comment type="catalytic activity">
    <reaction evidence="7">
        <text>UDP-N-acetyl-alpha-D-muramoyl-L-alanyl-D-glutamate + meso-2,6-diaminopimelate + ATP = UDP-N-acetyl-alpha-D-muramoyl-L-alanyl-gamma-D-glutamyl-meso-2,6-diaminopimelate + ADP + phosphate + H(+)</text>
        <dbReference type="Rhea" id="RHEA:23676"/>
        <dbReference type="ChEBI" id="CHEBI:15378"/>
        <dbReference type="ChEBI" id="CHEBI:30616"/>
        <dbReference type="ChEBI" id="CHEBI:43474"/>
        <dbReference type="ChEBI" id="CHEBI:57791"/>
        <dbReference type="ChEBI" id="CHEBI:83900"/>
        <dbReference type="ChEBI" id="CHEBI:83905"/>
        <dbReference type="ChEBI" id="CHEBI:456216"/>
        <dbReference type="EC" id="6.3.2.13"/>
    </reaction>
</comment>
<reference evidence="12" key="2">
    <citation type="journal article" date="2021" name="PeerJ">
        <title>Extensive microbial diversity within the chicken gut microbiome revealed by metagenomics and culture.</title>
        <authorList>
            <person name="Gilroy R."/>
            <person name="Ravi A."/>
            <person name="Getino M."/>
            <person name="Pursley I."/>
            <person name="Horton D.L."/>
            <person name="Alikhan N.F."/>
            <person name="Baker D."/>
            <person name="Gharbi K."/>
            <person name="Hall N."/>
            <person name="Watson M."/>
            <person name="Adriaenssens E.M."/>
            <person name="Foster-Nyarko E."/>
            <person name="Jarju S."/>
            <person name="Secka A."/>
            <person name="Antonio M."/>
            <person name="Oren A."/>
            <person name="Chaudhuri R.R."/>
            <person name="La Ragione R."/>
            <person name="Hildebrand F."/>
            <person name="Pallen M.J."/>
        </authorList>
    </citation>
    <scope>NUCLEOTIDE SEQUENCE</scope>
    <source>
        <strain evidence="12">2889</strain>
    </source>
</reference>
<dbReference type="SUPFAM" id="SSF53244">
    <property type="entry name" value="MurD-like peptide ligases, peptide-binding domain"/>
    <property type="match status" value="1"/>
</dbReference>
<dbReference type="Gene3D" id="3.40.1190.10">
    <property type="entry name" value="Mur-like, catalytic domain"/>
    <property type="match status" value="1"/>
</dbReference>